<evidence type="ECO:0000313" key="2">
    <source>
        <dbReference type="Proteomes" id="UP001501510"/>
    </source>
</evidence>
<proteinExistence type="predicted"/>
<protein>
    <submittedName>
        <fullName evidence="1">Selenium-dependent molybdenum cofactor biosynthesis protein YqeB</fullName>
    </submittedName>
</protein>
<name>A0ABN1JUS5_9CLOT</name>
<gene>
    <name evidence="1" type="primary">yqeB</name>
    <name evidence="1" type="ORF">GCM10008906_35630</name>
</gene>
<comment type="caution">
    <text evidence="1">The sequence shown here is derived from an EMBL/GenBank/DDBJ whole genome shotgun (WGS) entry which is preliminary data.</text>
</comment>
<reference evidence="1 2" key="1">
    <citation type="journal article" date="2019" name="Int. J. Syst. Evol. Microbiol.">
        <title>The Global Catalogue of Microorganisms (GCM) 10K type strain sequencing project: providing services to taxonomists for standard genome sequencing and annotation.</title>
        <authorList>
            <consortium name="The Broad Institute Genomics Platform"/>
            <consortium name="The Broad Institute Genome Sequencing Center for Infectious Disease"/>
            <person name="Wu L."/>
            <person name="Ma J."/>
        </authorList>
    </citation>
    <scope>NUCLEOTIDE SEQUENCE [LARGE SCALE GENOMIC DNA]</scope>
    <source>
        <strain evidence="1 2">JCM 1407</strain>
    </source>
</reference>
<dbReference type="Proteomes" id="UP001501510">
    <property type="component" value="Unassembled WGS sequence"/>
</dbReference>
<dbReference type="NCBIfam" id="TIGR03309">
    <property type="entry name" value="matur_yqeB"/>
    <property type="match status" value="1"/>
</dbReference>
<sequence length="322" mass="35541">MACLLLSIFIKKCYKYNINTKIGQIILNVFCNTIKIIIRTGFIKMDENIVIVRGGGDIASGTIYKLYKCGFKILVLESCTPTSIRRNVCYSEAIYSGKVTIENTTAVKINSLDEILSCWKNNEIPIIIDPKGKYINILKPKVLIDAILAKKNLGTKIDMAEITIGLGPGFEAGKDVDAVIETMRGHNLGRVILKGTPIKNTGTPGEIGGYSKERVIYSPSKGIIKNIKEIGDFVLKDETIAYVDNTEIKSKITGLLRGLIRNGSSITKGLKIADVDPREKEIKNCFTISDKARNVAGGVLEAILYFINKNQEGGLNLWNKKY</sequence>
<accession>A0ABN1JUS5</accession>
<dbReference type="EMBL" id="BAAACG010000019">
    <property type="protein sequence ID" value="GAA0747094.1"/>
    <property type="molecule type" value="Genomic_DNA"/>
</dbReference>
<keyword evidence="2" id="KW-1185">Reference proteome</keyword>
<organism evidence="1 2">
    <name type="scientific">Clostridium oceanicum</name>
    <dbReference type="NCBI Taxonomy" id="1543"/>
    <lineage>
        <taxon>Bacteria</taxon>
        <taxon>Bacillati</taxon>
        <taxon>Bacillota</taxon>
        <taxon>Clostridia</taxon>
        <taxon>Eubacteriales</taxon>
        <taxon>Clostridiaceae</taxon>
        <taxon>Clostridium</taxon>
    </lineage>
</organism>
<dbReference type="InterPro" id="IPR017695">
    <property type="entry name" value="Se-dep_Mo_hydrolase_YqeB"/>
</dbReference>
<evidence type="ECO:0000313" key="1">
    <source>
        <dbReference type="EMBL" id="GAA0747094.1"/>
    </source>
</evidence>